<dbReference type="GO" id="GO:0005666">
    <property type="term" value="C:RNA polymerase III complex"/>
    <property type="evidence" value="ECO:0007669"/>
    <property type="project" value="TreeGrafter"/>
</dbReference>
<keyword evidence="3 9" id="KW-0240">DNA-directed RNA polymerase</keyword>
<evidence type="ECO:0000259" key="8">
    <source>
        <dbReference type="Pfam" id="PF13656"/>
    </source>
</evidence>
<sequence>MANANANPALSATQKPVLEVVEMKSENEESFQTFILHDEDHTLGNALKFILNKNPDVAFVGYSITHPSENKINLRIQTTGKPAVEVLKQGFKDLKQMCAHMLTTFEVRLNKDIISIMEVHKGSLNRESLS</sequence>
<gene>
    <name evidence="9" type="ORF">ElyMa_003179300</name>
</gene>
<dbReference type="GO" id="GO:0003677">
    <property type="term" value="F:DNA binding"/>
    <property type="evidence" value="ECO:0007669"/>
    <property type="project" value="InterPro"/>
</dbReference>
<dbReference type="AlphaFoldDB" id="A0AAV4IX30"/>
<keyword evidence="4" id="KW-0804">Transcription</keyword>
<dbReference type="Gene3D" id="3.30.1360.10">
    <property type="entry name" value="RNA polymerase, RBP11-like subunit"/>
    <property type="match status" value="1"/>
</dbReference>
<dbReference type="InterPro" id="IPR008193">
    <property type="entry name" value="RNA_pol_Rpb11_13-16kDa_CS"/>
</dbReference>
<dbReference type="InterPro" id="IPR033898">
    <property type="entry name" value="RNAP_AC19"/>
</dbReference>
<dbReference type="Pfam" id="PF13656">
    <property type="entry name" value="RNA_pol_L_2"/>
    <property type="match status" value="1"/>
</dbReference>
<evidence type="ECO:0000313" key="10">
    <source>
        <dbReference type="Proteomes" id="UP000762676"/>
    </source>
</evidence>
<dbReference type="PANTHER" id="PTHR13946:SF28">
    <property type="entry name" value="DNA-DIRECTED RNA POLYMERASES I AND III SUBUNIT RPAC2"/>
    <property type="match status" value="1"/>
</dbReference>
<dbReference type="CDD" id="cd07029">
    <property type="entry name" value="RNAP_I_III_AC19"/>
    <property type="match status" value="1"/>
</dbReference>
<dbReference type="InterPro" id="IPR036603">
    <property type="entry name" value="RBP11-like"/>
</dbReference>
<dbReference type="InterPro" id="IPR009025">
    <property type="entry name" value="RBP11-like_dimer"/>
</dbReference>
<organism evidence="9 10">
    <name type="scientific">Elysia marginata</name>
    <dbReference type="NCBI Taxonomy" id="1093978"/>
    <lineage>
        <taxon>Eukaryota</taxon>
        <taxon>Metazoa</taxon>
        <taxon>Spiralia</taxon>
        <taxon>Lophotrochozoa</taxon>
        <taxon>Mollusca</taxon>
        <taxon>Gastropoda</taxon>
        <taxon>Heterobranchia</taxon>
        <taxon>Euthyneura</taxon>
        <taxon>Panpulmonata</taxon>
        <taxon>Sacoglossa</taxon>
        <taxon>Placobranchoidea</taxon>
        <taxon>Plakobranchidae</taxon>
        <taxon>Elysia</taxon>
    </lineage>
</organism>
<dbReference type="PROSITE" id="PS01154">
    <property type="entry name" value="RNA_POL_L_13KD"/>
    <property type="match status" value="1"/>
</dbReference>
<dbReference type="GO" id="GO:0006362">
    <property type="term" value="P:transcription elongation by RNA polymerase I"/>
    <property type="evidence" value="ECO:0007669"/>
    <property type="project" value="TreeGrafter"/>
</dbReference>
<dbReference type="GO" id="GO:0003899">
    <property type="term" value="F:DNA-directed RNA polymerase activity"/>
    <property type="evidence" value="ECO:0007669"/>
    <property type="project" value="InterPro"/>
</dbReference>
<comment type="caution">
    <text evidence="9">The sequence shown here is derived from an EMBL/GenBank/DDBJ whole genome shotgun (WGS) entry which is preliminary data.</text>
</comment>
<dbReference type="GO" id="GO:0005736">
    <property type="term" value="C:RNA polymerase I complex"/>
    <property type="evidence" value="ECO:0007669"/>
    <property type="project" value="TreeGrafter"/>
</dbReference>
<keyword evidence="10" id="KW-1185">Reference proteome</keyword>
<keyword evidence="5" id="KW-0539">Nucleus</keyword>
<dbReference type="SUPFAM" id="SSF55257">
    <property type="entry name" value="RBP11-like subunits of RNA polymerase"/>
    <property type="match status" value="1"/>
</dbReference>
<reference evidence="9 10" key="1">
    <citation type="journal article" date="2021" name="Elife">
        <title>Chloroplast acquisition without the gene transfer in kleptoplastic sea slugs, Plakobranchus ocellatus.</title>
        <authorList>
            <person name="Maeda T."/>
            <person name="Takahashi S."/>
            <person name="Yoshida T."/>
            <person name="Shimamura S."/>
            <person name="Takaki Y."/>
            <person name="Nagai Y."/>
            <person name="Toyoda A."/>
            <person name="Suzuki Y."/>
            <person name="Arimoto A."/>
            <person name="Ishii H."/>
            <person name="Satoh N."/>
            <person name="Nishiyama T."/>
            <person name="Hasebe M."/>
            <person name="Maruyama T."/>
            <person name="Minagawa J."/>
            <person name="Obokata J."/>
            <person name="Shigenobu S."/>
        </authorList>
    </citation>
    <scope>NUCLEOTIDE SEQUENCE [LARGE SCALE GENOMIC DNA]</scope>
</reference>
<comment type="subcellular location">
    <subcellularLocation>
        <location evidence="1">Nucleus</location>
    </subcellularLocation>
</comment>
<dbReference type="Proteomes" id="UP000762676">
    <property type="component" value="Unassembled WGS sequence"/>
</dbReference>
<dbReference type="PANTHER" id="PTHR13946">
    <property type="entry name" value="DNA-DIRECTED RNA POLYMERASE I,II,III"/>
    <property type="match status" value="1"/>
</dbReference>
<dbReference type="FunFam" id="3.30.1360.10:FF:000006">
    <property type="entry name" value="DNA-directed RNA polymerases I and III subunit RPAC2"/>
    <property type="match status" value="1"/>
</dbReference>
<evidence type="ECO:0000256" key="3">
    <source>
        <dbReference type="ARBA" id="ARBA00022478"/>
    </source>
</evidence>
<comment type="similarity">
    <text evidence="6">Belongs to the archaeal Rpo11/eukaryotic RPB11/RPC19 RNA polymerase subunit family.</text>
</comment>
<evidence type="ECO:0000256" key="2">
    <source>
        <dbReference type="ARBA" id="ARBA00022079"/>
    </source>
</evidence>
<evidence type="ECO:0000256" key="7">
    <source>
        <dbReference type="ARBA" id="ARBA00031757"/>
    </source>
</evidence>
<dbReference type="HAMAP" id="MF_00261">
    <property type="entry name" value="RNApol_arch_Rpo11"/>
    <property type="match status" value="1"/>
</dbReference>
<evidence type="ECO:0000256" key="1">
    <source>
        <dbReference type="ARBA" id="ARBA00004123"/>
    </source>
</evidence>
<evidence type="ECO:0000256" key="6">
    <source>
        <dbReference type="ARBA" id="ARBA00025751"/>
    </source>
</evidence>
<evidence type="ECO:0000313" key="9">
    <source>
        <dbReference type="EMBL" id="GFS15119.1"/>
    </source>
</evidence>
<dbReference type="GO" id="GO:0006383">
    <property type="term" value="P:transcription by RNA polymerase III"/>
    <property type="evidence" value="ECO:0007669"/>
    <property type="project" value="TreeGrafter"/>
</dbReference>
<feature type="domain" description="DNA-directed RNA polymerase RBP11-like dimerisation" evidence="8">
    <location>
        <begin position="33"/>
        <end position="102"/>
    </location>
</feature>
<protein>
    <recommendedName>
        <fullName evidence="2">DNA-directed RNA polymerases I and III subunit RPAC2</fullName>
    </recommendedName>
    <alternativeName>
        <fullName evidence="7">DNA-directed RNA polymerase I subunit D</fullName>
    </alternativeName>
</protein>
<evidence type="ECO:0000256" key="4">
    <source>
        <dbReference type="ARBA" id="ARBA00023163"/>
    </source>
</evidence>
<proteinExistence type="inferred from homology"/>
<accession>A0AAV4IX30</accession>
<evidence type="ECO:0000256" key="5">
    <source>
        <dbReference type="ARBA" id="ARBA00023242"/>
    </source>
</evidence>
<name>A0AAV4IX30_9GAST</name>
<dbReference type="GO" id="GO:0046983">
    <property type="term" value="F:protein dimerization activity"/>
    <property type="evidence" value="ECO:0007669"/>
    <property type="project" value="InterPro"/>
</dbReference>
<dbReference type="EMBL" id="BMAT01006564">
    <property type="protein sequence ID" value="GFS15119.1"/>
    <property type="molecule type" value="Genomic_DNA"/>
</dbReference>
<dbReference type="InterPro" id="IPR022905">
    <property type="entry name" value="Rpo11-like"/>
</dbReference>